<name>A0ABN9M0A9_9NEOB</name>
<dbReference type="Pfam" id="PF26215">
    <property type="entry name" value="HTH_animal"/>
    <property type="match status" value="1"/>
</dbReference>
<dbReference type="PANTHER" id="PTHR21301">
    <property type="entry name" value="REVERSE TRANSCRIPTASE"/>
    <property type="match status" value="1"/>
</dbReference>
<protein>
    <recommendedName>
        <fullName evidence="1">Helix-turn-helix domain-containing protein</fullName>
    </recommendedName>
</protein>
<evidence type="ECO:0000313" key="2">
    <source>
        <dbReference type="EMBL" id="CAJ0954784.1"/>
    </source>
</evidence>
<gene>
    <name evidence="2" type="ORF">RIMI_LOCUS14870226</name>
</gene>
<dbReference type="Proteomes" id="UP001176940">
    <property type="component" value="Unassembled WGS sequence"/>
</dbReference>
<dbReference type="InterPro" id="IPR058912">
    <property type="entry name" value="HTH_animal"/>
</dbReference>
<keyword evidence="3" id="KW-1185">Reference proteome</keyword>
<evidence type="ECO:0000259" key="1">
    <source>
        <dbReference type="Pfam" id="PF26215"/>
    </source>
</evidence>
<organism evidence="2 3">
    <name type="scientific">Ranitomeya imitator</name>
    <name type="common">mimic poison frog</name>
    <dbReference type="NCBI Taxonomy" id="111125"/>
    <lineage>
        <taxon>Eukaryota</taxon>
        <taxon>Metazoa</taxon>
        <taxon>Chordata</taxon>
        <taxon>Craniata</taxon>
        <taxon>Vertebrata</taxon>
        <taxon>Euteleostomi</taxon>
        <taxon>Amphibia</taxon>
        <taxon>Batrachia</taxon>
        <taxon>Anura</taxon>
        <taxon>Neobatrachia</taxon>
        <taxon>Hyloidea</taxon>
        <taxon>Dendrobatidae</taxon>
        <taxon>Dendrobatinae</taxon>
        <taxon>Ranitomeya</taxon>
    </lineage>
</organism>
<dbReference type="EMBL" id="CAUEEQ010039083">
    <property type="protein sequence ID" value="CAJ0954784.1"/>
    <property type="molecule type" value="Genomic_DNA"/>
</dbReference>
<dbReference type="PANTHER" id="PTHR21301:SF13">
    <property type="match status" value="1"/>
</dbReference>
<accession>A0ABN9M0A9</accession>
<evidence type="ECO:0000313" key="3">
    <source>
        <dbReference type="Proteomes" id="UP001176940"/>
    </source>
</evidence>
<comment type="caution">
    <text evidence="2">The sequence shown here is derived from an EMBL/GenBank/DDBJ whole genome shotgun (WGS) entry which is preliminary data.</text>
</comment>
<feature type="domain" description="Helix-turn-helix" evidence="1">
    <location>
        <begin position="193"/>
        <end position="247"/>
    </location>
</feature>
<proteinExistence type="predicted"/>
<reference evidence="2" key="1">
    <citation type="submission" date="2023-07" db="EMBL/GenBank/DDBJ databases">
        <authorList>
            <person name="Stuckert A."/>
        </authorList>
    </citation>
    <scope>NUCLEOTIDE SEQUENCE</scope>
</reference>
<sequence length="272" mass="31444">MQGYIKPTKGLKADKGGNIVLWPNSLYLQEVGRQLGDPTCYLHIPADPTDFFKEKLDQLIGQAADRGILSKKEVDFLTTEFPVTPTFYLLPKVHKSLVNPPGWWEESVVYKHVAFRERCLKWLRFIDDIVMFWAGTEEDCERFIADLNDNPHNIRLTSHISRTSVEFLDLKVSLAGPNVVTTLYRKPTATNSLLHYSSFHPRHLKNGIPTGQFLRLKKKCSLISDFQDEARILTDRFRYRGYPKKKAERNPPIVFSNSSEDILMCEYSHNLR</sequence>